<dbReference type="AlphaFoldDB" id="A0A8R7QKJ4"/>
<reference evidence="1" key="3">
    <citation type="submission" date="2022-06" db="UniProtKB">
        <authorList>
            <consortium name="EnsemblPlants"/>
        </authorList>
    </citation>
    <scope>IDENTIFICATION</scope>
</reference>
<name>A0A8R7QKJ4_TRIUA</name>
<organism evidence="1 2">
    <name type="scientific">Triticum urartu</name>
    <name type="common">Red wild einkorn</name>
    <name type="synonym">Crithodium urartu</name>
    <dbReference type="NCBI Taxonomy" id="4572"/>
    <lineage>
        <taxon>Eukaryota</taxon>
        <taxon>Viridiplantae</taxon>
        <taxon>Streptophyta</taxon>
        <taxon>Embryophyta</taxon>
        <taxon>Tracheophyta</taxon>
        <taxon>Spermatophyta</taxon>
        <taxon>Magnoliopsida</taxon>
        <taxon>Liliopsida</taxon>
        <taxon>Poales</taxon>
        <taxon>Poaceae</taxon>
        <taxon>BOP clade</taxon>
        <taxon>Pooideae</taxon>
        <taxon>Triticodae</taxon>
        <taxon>Triticeae</taxon>
        <taxon>Triticinae</taxon>
        <taxon>Triticum</taxon>
    </lineage>
</organism>
<proteinExistence type="predicted"/>
<accession>A0A8R7QKJ4</accession>
<dbReference type="EnsemblPlants" id="TuG1812G0500004923.01.T09">
    <property type="protein sequence ID" value="TuG1812G0500004923.01.T09.cds406784"/>
    <property type="gene ID" value="TuG1812G0500004923.01"/>
</dbReference>
<keyword evidence="2" id="KW-1185">Reference proteome</keyword>
<evidence type="ECO:0000313" key="2">
    <source>
        <dbReference type="Proteomes" id="UP000015106"/>
    </source>
</evidence>
<reference evidence="1" key="2">
    <citation type="submission" date="2018-03" db="EMBL/GenBank/DDBJ databases">
        <title>The Triticum urartu genome reveals the dynamic nature of wheat genome evolution.</title>
        <authorList>
            <person name="Ling H."/>
            <person name="Ma B."/>
            <person name="Shi X."/>
            <person name="Liu H."/>
            <person name="Dong L."/>
            <person name="Sun H."/>
            <person name="Cao Y."/>
            <person name="Gao Q."/>
            <person name="Zheng S."/>
            <person name="Li Y."/>
            <person name="Yu Y."/>
            <person name="Du H."/>
            <person name="Qi M."/>
            <person name="Li Y."/>
            <person name="Yu H."/>
            <person name="Cui Y."/>
            <person name="Wang N."/>
            <person name="Chen C."/>
            <person name="Wu H."/>
            <person name="Zhao Y."/>
            <person name="Zhang J."/>
            <person name="Li Y."/>
            <person name="Zhou W."/>
            <person name="Zhang B."/>
            <person name="Hu W."/>
            <person name="Eijk M."/>
            <person name="Tang J."/>
            <person name="Witsenboer H."/>
            <person name="Zhao S."/>
            <person name="Li Z."/>
            <person name="Zhang A."/>
            <person name="Wang D."/>
            <person name="Liang C."/>
        </authorList>
    </citation>
    <scope>NUCLEOTIDE SEQUENCE [LARGE SCALE GENOMIC DNA]</scope>
    <source>
        <strain evidence="1">cv. G1812</strain>
    </source>
</reference>
<protein>
    <submittedName>
        <fullName evidence="1">Uncharacterized protein</fullName>
    </submittedName>
</protein>
<dbReference type="Gramene" id="TuG1812G0500004923.01.T09">
    <property type="protein sequence ID" value="TuG1812G0500004923.01.T09.cds406784"/>
    <property type="gene ID" value="TuG1812G0500004923.01"/>
</dbReference>
<reference evidence="2" key="1">
    <citation type="journal article" date="2013" name="Nature">
        <title>Draft genome of the wheat A-genome progenitor Triticum urartu.</title>
        <authorList>
            <person name="Ling H.Q."/>
            <person name="Zhao S."/>
            <person name="Liu D."/>
            <person name="Wang J."/>
            <person name="Sun H."/>
            <person name="Zhang C."/>
            <person name="Fan H."/>
            <person name="Li D."/>
            <person name="Dong L."/>
            <person name="Tao Y."/>
            <person name="Gao C."/>
            <person name="Wu H."/>
            <person name="Li Y."/>
            <person name="Cui Y."/>
            <person name="Guo X."/>
            <person name="Zheng S."/>
            <person name="Wang B."/>
            <person name="Yu K."/>
            <person name="Liang Q."/>
            <person name="Yang W."/>
            <person name="Lou X."/>
            <person name="Chen J."/>
            <person name="Feng M."/>
            <person name="Jian J."/>
            <person name="Zhang X."/>
            <person name="Luo G."/>
            <person name="Jiang Y."/>
            <person name="Liu J."/>
            <person name="Wang Z."/>
            <person name="Sha Y."/>
            <person name="Zhang B."/>
            <person name="Wu H."/>
            <person name="Tang D."/>
            <person name="Shen Q."/>
            <person name="Xue P."/>
            <person name="Zou S."/>
            <person name="Wang X."/>
            <person name="Liu X."/>
            <person name="Wang F."/>
            <person name="Yang Y."/>
            <person name="An X."/>
            <person name="Dong Z."/>
            <person name="Zhang K."/>
            <person name="Zhang X."/>
            <person name="Luo M.C."/>
            <person name="Dvorak J."/>
            <person name="Tong Y."/>
            <person name="Wang J."/>
            <person name="Yang H."/>
            <person name="Li Z."/>
            <person name="Wang D."/>
            <person name="Zhang A."/>
            <person name="Wang J."/>
        </authorList>
    </citation>
    <scope>NUCLEOTIDE SEQUENCE</scope>
    <source>
        <strain evidence="2">cv. G1812</strain>
    </source>
</reference>
<dbReference type="Proteomes" id="UP000015106">
    <property type="component" value="Chromosome 5"/>
</dbReference>
<sequence length="41" mass="4534">RIMVWKLISSKRLCLGQNTTPRGAIVLTLYRVTSLGDQGTS</sequence>
<evidence type="ECO:0000313" key="1">
    <source>
        <dbReference type="EnsemblPlants" id="TuG1812G0500004923.01.T09.cds406784"/>
    </source>
</evidence>